<dbReference type="PANTHER" id="PTHR30154:SF0">
    <property type="entry name" value="LEUCINE-RESPONSIVE REGULATORY PROTEIN"/>
    <property type="match status" value="1"/>
</dbReference>
<accession>A0A1Y6EY12</accession>
<dbReference type="FunFam" id="1.10.10.10:FF:000186">
    <property type="entry name" value="AsnC family transcriptional regulator"/>
    <property type="match status" value="1"/>
</dbReference>
<evidence type="ECO:0000256" key="3">
    <source>
        <dbReference type="ARBA" id="ARBA00023159"/>
    </source>
</evidence>
<proteinExistence type="predicted"/>
<keyword evidence="2" id="KW-0238">DNA-binding</keyword>
<dbReference type="GO" id="GO:0006355">
    <property type="term" value="P:regulation of DNA-templated transcription"/>
    <property type="evidence" value="ECO:0007669"/>
    <property type="project" value="UniProtKB-ARBA"/>
</dbReference>
<evidence type="ECO:0000313" key="8">
    <source>
        <dbReference type="Proteomes" id="UP000194450"/>
    </source>
</evidence>
<evidence type="ECO:0000256" key="2">
    <source>
        <dbReference type="ARBA" id="ARBA00023125"/>
    </source>
</evidence>
<evidence type="ECO:0000256" key="1">
    <source>
        <dbReference type="ARBA" id="ARBA00023015"/>
    </source>
</evidence>
<keyword evidence="3" id="KW-0010">Activator</keyword>
<dbReference type="InterPro" id="IPR000485">
    <property type="entry name" value="AsnC-type_HTH_dom"/>
</dbReference>
<organism evidence="7 8">
    <name type="scientific">Pseudidiomarina planktonica</name>
    <dbReference type="NCBI Taxonomy" id="1323738"/>
    <lineage>
        <taxon>Bacteria</taxon>
        <taxon>Pseudomonadati</taxon>
        <taxon>Pseudomonadota</taxon>
        <taxon>Gammaproteobacteria</taxon>
        <taxon>Alteromonadales</taxon>
        <taxon>Idiomarinaceae</taxon>
        <taxon>Pseudidiomarina</taxon>
    </lineage>
</organism>
<dbReference type="GO" id="GO:0005829">
    <property type="term" value="C:cytosol"/>
    <property type="evidence" value="ECO:0007669"/>
    <property type="project" value="TreeGrafter"/>
</dbReference>
<dbReference type="Pfam" id="PF01037">
    <property type="entry name" value="AsnC_trans_reg"/>
    <property type="match status" value="1"/>
</dbReference>
<dbReference type="NCBIfam" id="NF008370">
    <property type="entry name" value="PRK11169.1"/>
    <property type="match status" value="1"/>
</dbReference>
<dbReference type="SUPFAM" id="SSF46785">
    <property type="entry name" value="Winged helix' DNA-binding domain"/>
    <property type="match status" value="1"/>
</dbReference>
<name>A0A1Y6EY12_9GAMM</name>
<evidence type="ECO:0000256" key="4">
    <source>
        <dbReference type="ARBA" id="ARBA00023163"/>
    </source>
</evidence>
<dbReference type="GO" id="GO:0043200">
    <property type="term" value="P:response to amino acid"/>
    <property type="evidence" value="ECO:0007669"/>
    <property type="project" value="TreeGrafter"/>
</dbReference>
<dbReference type="InterPro" id="IPR036390">
    <property type="entry name" value="WH_DNA-bd_sf"/>
</dbReference>
<dbReference type="InterPro" id="IPR011991">
    <property type="entry name" value="ArsR-like_HTH"/>
</dbReference>
<sequence>MLIMFNAEEPIEITIDRIDRKILRILQDDGRIANVTLAQRVGLSPTACQQRVRKLEQEGVIESYHARINPSKLGANLMVFVEITLTRTSPDAFAEFSEAARKTSEVLECHLVAGDFDFLIKARVPDMPAYRKLLGETLLVMPGVNESRTYVVMEEVKQENKVLIKG</sequence>
<dbReference type="AlphaFoldDB" id="A0A1Y6EY12"/>
<dbReference type="SUPFAM" id="SSF54909">
    <property type="entry name" value="Dimeric alpha+beta barrel"/>
    <property type="match status" value="1"/>
</dbReference>
<dbReference type="PROSITE" id="PS50956">
    <property type="entry name" value="HTH_ASNC_2"/>
    <property type="match status" value="1"/>
</dbReference>
<keyword evidence="1" id="KW-0805">Transcription regulation</keyword>
<dbReference type="Proteomes" id="UP000194450">
    <property type="component" value="Unassembled WGS sequence"/>
</dbReference>
<feature type="domain" description="HTH asnC-type" evidence="6">
    <location>
        <begin position="15"/>
        <end position="76"/>
    </location>
</feature>
<protein>
    <recommendedName>
        <fullName evidence="5">Leucine-responsive regulatory protein</fullName>
    </recommendedName>
</protein>
<keyword evidence="8" id="KW-1185">Reference proteome</keyword>
<dbReference type="InterPro" id="IPR036388">
    <property type="entry name" value="WH-like_DNA-bd_sf"/>
</dbReference>
<evidence type="ECO:0000256" key="5">
    <source>
        <dbReference type="ARBA" id="ARBA00039227"/>
    </source>
</evidence>
<dbReference type="PRINTS" id="PR00033">
    <property type="entry name" value="HTHASNC"/>
</dbReference>
<keyword evidence="4" id="KW-0804">Transcription</keyword>
<evidence type="ECO:0000259" key="6">
    <source>
        <dbReference type="PROSITE" id="PS50956"/>
    </source>
</evidence>
<dbReference type="InterPro" id="IPR019887">
    <property type="entry name" value="Tscrpt_reg_AsnC/Lrp_C"/>
</dbReference>
<dbReference type="Gene3D" id="1.10.10.10">
    <property type="entry name" value="Winged helix-like DNA-binding domain superfamily/Winged helix DNA-binding domain"/>
    <property type="match status" value="1"/>
</dbReference>
<dbReference type="SMART" id="SM00344">
    <property type="entry name" value="HTH_ASNC"/>
    <property type="match status" value="1"/>
</dbReference>
<dbReference type="InterPro" id="IPR011008">
    <property type="entry name" value="Dimeric_a/b-barrel"/>
</dbReference>
<dbReference type="EMBL" id="FXWH01000001">
    <property type="protein sequence ID" value="SMQ65900.1"/>
    <property type="molecule type" value="Genomic_DNA"/>
</dbReference>
<dbReference type="InterPro" id="IPR019888">
    <property type="entry name" value="Tscrpt_reg_AsnC-like"/>
</dbReference>
<dbReference type="PANTHER" id="PTHR30154">
    <property type="entry name" value="LEUCINE-RESPONSIVE REGULATORY PROTEIN"/>
    <property type="match status" value="1"/>
</dbReference>
<dbReference type="GO" id="GO:0043565">
    <property type="term" value="F:sequence-specific DNA binding"/>
    <property type="evidence" value="ECO:0007669"/>
    <property type="project" value="InterPro"/>
</dbReference>
<dbReference type="Gene3D" id="3.30.70.920">
    <property type="match status" value="1"/>
</dbReference>
<reference evidence="8" key="1">
    <citation type="submission" date="2017-04" db="EMBL/GenBank/DDBJ databases">
        <authorList>
            <person name="Varghese N."/>
            <person name="Submissions S."/>
        </authorList>
    </citation>
    <scope>NUCLEOTIDE SEQUENCE [LARGE SCALE GENOMIC DNA]</scope>
</reference>
<evidence type="ECO:0000313" key="7">
    <source>
        <dbReference type="EMBL" id="SMQ65900.1"/>
    </source>
</evidence>
<gene>
    <name evidence="7" type="ORF">SAMN06297229_1388</name>
</gene>
<dbReference type="Pfam" id="PF13412">
    <property type="entry name" value="HTH_24"/>
    <property type="match status" value="1"/>
</dbReference>
<dbReference type="CDD" id="cd00090">
    <property type="entry name" value="HTH_ARSR"/>
    <property type="match status" value="1"/>
</dbReference>